<feature type="transmembrane region" description="Helical" evidence="8">
    <location>
        <begin position="341"/>
        <end position="360"/>
    </location>
</feature>
<dbReference type="InterPro" id="IPR013525">
    <property type="entry name" value="ABC2_TM"/>
</dbReference>
<dbReference type="PROSITE" id="PS51012">
    <property type="entry name" value="ABC_TM2"/>
    <property type="match status" value="1"/>
</dbReference>
<keyword evidence="6 8" id="KW-1133">Transmembrane helix</keyword>
<dbReference type="PANTHER" id="PTHR30294:SF29">
    <property type="entry name" value="MULTIDRUG ABC TRANSPORTER PERMEASE YBHS-RELATED"/>
    <property type="match status" value="1"/>
</dbReference>
<dbReference type="GO" id="GO:0140359">
    <property type="term" value="F:ABC-type transporter activity"/>
    <property type="evidence" value="ECO:0007669"/>
    <property type="project" value="InterPro"/>
</dbReference>
<feature type="transmembrane region" description="Helical" evidence="8">
    <location>
        <begin position="287"/>
        <end position="305"/>
    </location>
</feature>
<keyword evidence="4 8" id="KW-1003">Cell membrane</keyword>
<dbReference type="Pfam" id="PF12698">
    <property type="entry name" value="ABC2_membrane_3"/>
    <property type="match status" value="1"/>
</dbReference>
<reference evidence="10" key="1">
    <citation type="submission" date="2023-07" db="EMBL/GenBank/DDBJ databases">
        <title>Genomic Encyclopedia of Type Strains, Phase IV (KMG-IV): sequencing the most valuable type-strain genomes for metagenomic binning, comparative biology and taxonomic classification.</title>
        <authorList>
            <person name="Goeker M."/>
        </authorList>
    </citation>
    <scope>NUCLEOTIDE SEQUENCE</scope>
    <source>
        <strain evidence="10">DSM 26174</strain>
    </source>
</reference>
<protein>
    <recommendedName>
        <fullName evidence="8">Transport permease protein</fullName>
    </recommendedName>
</protein>
<evidence type="ECO:0000256" key="3">
    <source>
        <dbReference type="ARBA" id="ARBA00022448"/>
    </source>
</evidence>
<gene>
    <name evidence="10" type="ORF">HNQ88_000486</name>
</gene>
<dbReference type="Proteomes" id="UP001185092">
    <property type="component" value="Unassembled WGS sequence"/>
</dbReference>
<keyword evidence="5 8" id="KW-0812">Transmembrane</keyword>
<evidence type="ECO:0000256" key="1">
    <source>
        <dbReference type="ARBA" id="ARBA00004651"/>
    </source>
</evidence>
<organism evidence="10 11">
    <name type="scientific">Aureibacter tunicatorum</name>
    <dbReference type="NCBI Taxonomy" id="866807"/>
    <lineage>
        <taxon>Bacteria</taxon>
        <taxon>Pseudomonadati</taxon>
        <taxon>Bacteroidota</taxon>
        <taxon>Cytophagia</taxon>
        <taxon>Cytophagales</taxon>
        <taxon>Persicobacteraceae</taxon>
        <taxon>Aureibacter</taxon>
    </lineage>
</organism>
<evidence type="ECO:0000256" key="7">
    <source>
        <dbReference type="ARBA" id="ARBA00023136"/>
    </source>
</evidence>
<evidence type="ECO:0000256" key="6">
    <source>
        <dbReference type="ARBA" id="ARBA00022989"/>
    </source>
</evidence>
<dbReference type="PRINTS" id="PR00164">
    <property type="entry name" value="ABC2TRNSPORT"/>
</dbReference>
<evidence type="ECO:0000256" key="8">
    <source>
        <dbReference type="RuleBase" id="RU361157"/>
    </source>
</evidence>
<evidence type="ECO:0000313" key="11">
    <source>
        <dbReference type="Proteomes" id="UP001185092"/>
    </source>
</evidence>
<comment type="similarity">
    <text evidence="2 8">Belongs to the ABC-2 integral membrane protein family.</text>
</comment>
<feature type="domain" description="ABC transmembrane type-2" evidence="9">
    <location>
        <begin position="128"/>
        <end position="366"/>
    </location>
</feature>
<evidence type="ECO:0000256" key="2">
    <source>
        <dbReference type="ARBA" id="ARBA00007783"/>
    </source>
</evidence>
<keyword evidence="3 8" id="KW-0813">Transport</keyword>
<comment type="subcellular location">
    <subcellularLocation>
        <location evidence="1 8">Cell membrane</location>
        <topology evidence="1 8">Multi-pass membrane protein</topology>
    </subcellularLocation>
</comment>
<dbReference type="AlphaFoldDB" id="A0AAE3XKC0"/>
<evidence type="ECO:0000313" key="10">
    <source>
        <dbReference type="EMBL" id="MDR6237510.1"/>
    </source>
</evidence>
<keyword evidence="7 8" id="KW-0472">Membrane</keyword>
<comment type="caution">
    <text evidence="10">The sequence shown here is derived from an EMBL/GenBank/DDBJ whole genome shotgun (WGS) entry which is preliminary data.</text>
</comment>
<feature type="transmembrane region" description="Helical" evidence="8">
    <location>
        <begin position="250"/>
        <end position="275"/>
    </location>
</feature>
<dbReference type="InterPro" id="IPR000412">
    <property type="entry name" value="ABC_2_transport"/>
</dbReference>
<feature type="transmembrane region" description="Helical" evidence="8">
    <location>
        <begin position="173"/>
        <end position="195"/>
    </location>
</feature>
<evidence type="ECO:0000259" key="9">
    <source>
        <dbReference type="PROSITE" id="PS51012"/>
    </source>
</evidence>
<feature type="transmembrane region" description="Helical" evidence="8">
    <location>
        <begin position="222"/>
        <end position="244"/>
    </location>
</feature>
<evidence type="ECO:0000256" key="5">
    <source>
        <dbReference type="ARBA" id="ARBA00022692"/>
    </source>
</evidence>
<dbReference type="PANTHER" id="PTHR30294">
    <property type="entry name" value="MEMBRANE COMPONENT OF ABC TRANSPORTER YHHJ-RELATED"/>
    <property type="match status" value="1"/>
</dbReference>
<dbReference type="InterPro" id="IPR047817">
    <property type="entry name" value="ABC2_TM_bact-type"/>
</dbReference>
<sequence length="369" mass="41260">MNKLFHFVKKEILHILRDSRTILVVFGLPLIQVMIFGYAIRNEVEHVDIMFFDQSKDQTTERLKNKIVSTDNFDYAGSVYNIVDAESTFKNGNAKVVLVLGQNFERNLRNGKGADIQILLDASDPNSATTINNYLTAIIGSFQKELSSGEQMQYTIIPEVRMLYNESLASAKLFVPGILGVILLIVSAMITSISLTKEKELGTMEILLASPLKPWMIIVGKLLPYIVISFINACVILFIGYVVFDVAVKGSLLLLFGESLLYVLVSLALGTLISITSESQQVALMKSLFALMMPSILLSGYIFPIENMPKALQYISTIMPARWYIDIIRSIMLKGVGLEVLWKQTLILATMAFVLISISIKKFKIRLEP</sequence>
<dbReference type="Gene3D" id="3.40.1710.10">
    <property type="entry name" value="abc type-2 transporter like domain"/>
    <property type="match status" value="1"/>
</dbReference>
<keyword evidence="11" id="KW-1185">Reference proteome</keyword>
<dbReference type="InterPro" id="IPR051449">
    <property type="entry name" value="ABC-2_transporter_component"/>
</dbReference>
<evidence type="ECO:0000256" key="4">
    <source>
        <dbReference type="ARBA" id="ARBA00022475"/>
    </source>
</evidence>
<proteinExistence type="inferred from homology"/>
<feature type="transmembrane region" description="Helical" evidence="8">
    <location>
        <begin position="21"/>
        <end position="40"/>
    </location>
</feature>
<dbReference type="GO" id="GO:0043190">
    <property type="term" value="C:ATP-binding cassette (ABC) transporter complex"/>
    <property type="evidence" value="ECO:0007669"/>
    <property type="project" value="InterPro"/>
</dbReference>
<accession>A0AAE3XKC0</accession>
<dbReference type="RefSeq" id="WP_309936974.1">
    <property type="nucleotide sequence ID" value="NZ_AP025305.1"/>
</dbReference>
<dbReference type="EMBL" id="JAVDQD010000001">
    <property type="protein sequence ID" value="MDR6237510.1"/>
    <property type="molecule type" value="Genomic_DNA"/>
</dbReference>
<name>A0AAE3XKC0_9BACT</name>